<accession>A0A1Z2SE77</accession>
<gene>
    <name evidence="2" type="ORF">BSQ33_06945</name>
</gene>
<dbReference type="KEGG" id="vga:BSQ33_06945"/>
<evidence type="ECO:0000313" key="2">
    <source>
        <dbReference type="EMBL" id="ASA55465.1"/>
    </source>
</evidence>
<dbReference type="RefSeq" id="WP_088133714.1">
    <property type="nucleotide sequence ID" value="NZ_CP018835.1"/>
</dbReference>
<feature type="domain" description="DUF4145" evidence="1">
    <location>
        <begin position="186"/>
        <end position="266"/>
    </location>
</feature>
<dbReference type="AlphaFoldDB" id="A0A1Z2SE77"/>
<sequence>MKDTTQERAQTPQTNMAMDITLWSKLIGYSSIKSYPLLPCPHCQKNELKLEHESIQSRQLSKESLAKNRKYKAEKAKLLQSSEPMTQSIKAEDITLWKIIGAVASVHDSYTNPINGSPHLLNCFFTCQSCQESVSASGIKLIPEKGFLNSDDVIPHVKFDHFSPPLVMFPISKNVPDSISEELFDAFKYFHFDPSSSAAKLRRAMERFCDHQQIEGNNLNRKVQNLAKPHPEEAMYLEALKLVGNEGTHGNNVDELDLLYAFQIFEFVLELYDRQARFDALQNVYDKLAEKVGKEKLQLKYEPPIMHEALPTKCDKQG</sequence>
<protein>
    <recommendedName>
        <fullName evidence="1">DUF4145 domain-containing protein</fullName>
    </recommendedName>
</protein>
<dbReference type="OrthoDB" id="6402837at2"/>
<dbReference type="EMBL" id="CP018835">
    <property type="protein sequence ID" value="ASA55465.1"/>
    <property type="molecule type" value="Genomic_DNA"/>
</dbReference>
<dbReference type="InterPro" id="IPR025285">
    <property type="entry name" value="DUF4145"/>
</dbReference>
<organism evidence="2 3">
    <name type="scientific">Vibrio gazogenes</name>
    <dbReference type="NCBI Taxonomy" id="687"/>
    <lineage>
        <taxon>Bacteria</taxon>
        <taxon>Pseudomonadati</taxon>
        <taxon>Pseudomonadota</taxon>
        <taxon>Gammaproteobacteria</taxon>
        <taxon>Vibrionales</taxon>
        <taxon>Vibrionaceae</taxon>
        <taxon>Vibrio</taxon>
    </lineage>
</organism>
<reference evidence="2 3" key="1">
    <citation type="submission" date="2016-12" db="EMBL/GenBank/DDBJ databases">
        <authorList>
            <person name="Song W.-J."/>
            <person name="Kurnit D.M."/>
        </authorList>
    </citation>
    <scope>NUCLEOTIDE SEQUENCE [LARGE SCALE GENOMIC DNA]</scope>
    <source>
        <strain evidence="2 3">ATCC 43942</strain>
    </source>
</reference>
<dbReference type="Pfam" id="PF13643">
    <property type="entry name" value="DUF4145"/>
    <property type="match status" value="1"/>
</dbReference>
<proteinExistence type="predicted"/>
<evidence type="ECO:0000313" key="3">
    <source>
        <dbReference type="Proteomes" id="UP000196708"/>
    </source>
</evidence>
<dbReference type="Proteomes" id="UP000196708">
    <property type="component" value="Chromosome 1"/>
</dbReference>
<name>A0A1Z2SE77_VIBGA</name>
<evidence type="ECO:0000259" key="1">
    <source>
        <dbReference type="Pfam" id="PF13643"/>
    </source>
</evidence>